<keyword evidence="4" id="KW-0648">Protein biosynthesis</keyword>
<gene>
    <name evidence="7" type="ORF">METZ01_LOCUS460520</name>
</gene>
<keyword evidence="1" id="KW-0436">Ligase</keyword>
<dbReference type="AlphaFoldDB" id="A0A383AIB9"/>
<dbReference type="PRINTS" id="PR00984">
    <property type="entry name" value="TRNASYNTHILE"/>
</dbReference>
<keyword evidence="2" id="KW-0547">Nucleotide-binding</keyword>
<dbReference type="InterPro" id="IPR050081">
    <property type="entry name" value="Ile-tRNA_ligase"/>
</dbReference>
<dbReference type="GO" id="GO:0006428">
    <property type="term" value="P:isoleucyl-tRNA aminoacylation"/>
    <property type="evidence" value="ECO:0007669"/>
    <property type="project" value="InterPro"/>
</dbReference>
<reference evidence="7" key="1">
    <citation type="submission" date="2018-05" db="EMBL/GenBank/DDBJ databases">
        <authorList>
            <person name="Lanie J.A."/>
            <person name="Ng W.-L."/>
            <person name="Kazmierczak K.M."/>
            <person name="Andrzejewski T.M."/>
            <person name="Davidsen T.M."/>
            <person name="Wayne K.J."/>
            <person name="Tettelin H."/>
            <person name="Glass J.I."/>
            <person name="Rusch D."/>
            <person name="Podicherti R."/>
            <person name="Tsui H.-C.T."/>
            <person name="Winkler M.E."/>
        </authorList>
    </citation>
    <scope>NUCLEOTIDE SEQUENCE</scope>
</reference>
<dbReference type="EMBL" id="UINC01192492">
    <property type="protein sequence ID" value="SVE07666.1"/>
    <property type="molecule type" value="Genomic_DNA"/>
</dbReference>
<feature type="non-terminal residue" evidence="7">
    <location>
        <position position="251"/>
    </location>
</feature>
<dbReference type="GO" id="GO:0005524">
    <property type="term" value="F:ATP binding"/>
    <property type="evidence" value="ECO:0007669"/>
    <property type="project" value="UniProtKB-KW"/>
</dbReference>
<dbReference type="GO" id="GO:0005829">
    <property type="term" value="C:cytosol"/>
    <property type="evidence" value="ECO:0007669"/>
    <property type="project" value="TreeGrafter"/>
</dbReference>
<dbReference type="Gene3D" id="3.40.50.620">
    <property type="entry name" value="HUPs"/>
    <property type="match status" value="1"/>
</dbReference>
<evidence type="ECO:0000256" key="2">
    <source>
        <dbReference type="ARBA" id="ARBA00022741"/>
    </source>
</evidence>
<dbReference type="Pfam" id="PF00133">
    <property type="entry name" value="tRNA-synt_1"/>
    <property type="match status" value="1"/>
</dbReference>
<dbReference type="InterPro" id="IPR002300">
    <property type="entry name" value="aa-tRNA-synth_Ia"/>
</dbReference>
<dbReference type="InterPro" id="IPR002301">
    <property type="entry name" value="Ile-tRNA-ligase"/>
</dbReference>
<dbReference type="GO" id="GO:0004822">
    <property type="term" value="F:isoleucine-tRNA ligase activity"/>
    <property type="evidence" value="ECO:0007669"/>
    <property type="project" value="InterPro"/>
</dbReference>
<feature type="domain" description="Aminoacyl-tRNA synthetase class Ia" evidence="6">
    <location>
        <begin position="64"/>
        <end position="250"/>
    </location>
</feature>
<protein>
    <recommendedName>
        <fullName evidence="6">Aminoacyl-tRNA synthetase class Ia domain-containing protein</fullName>
    </recommendedName>
</protein>
<sequence>CPVDDNGQFTHTDDLPESEQMPADLLGKAILEKKGKSEANEAVIALLREQAALVHQESYTHSYPHCWRSKTPVIFRGMDQWFINIDHDDFRQTALSAIDEVQWVPDWGKARIQGAVESRPDWCISRQRTWGVPIPAFYAADGEPLLDARIVRKTADLIEQHGSNIWFERDTAELWADVKPDDWTGEAPTAKSTDTLDVWIDSGSSSRAVLMQREELRRPDKEGNENWKADVYLEGSDQHRGWFQSSLLLSL</sequence>
<dbReference type="PANTHER" id="PTHR42765:SF1">
    <property type="entry name" value="ISOLEUCINE--TRNA LIGASE, MITOCHONDRIAL"/>
    <property type="match status" value="1"/>
</dbReference>
<evidence type="ECO:0000256" key="4">
    <source>
        <dbReference type="ARBA" id="ARBA00022917"/>
    </source>
</evidence>
<accession>A0A383AIB9</accession>
<evidence type="ECO:0000256" key="3">
    <source>
        <dbReference type="ARBA" id="ARBA00022840"/>
    </source>
</evidence>
<feature type="non-terminal residue" evidence="7">
    <location>
        <position position="1"/>
    </location>
</feature>
<keyword evidence="3" id="KW-0067">ATP-binding</keyword>
<evidence type="ECO:0000259" key="6">
    <source>
        <dbReference type="Pfam" id="PF00133"/>
    </source>
</evidence>
<organism evidence="7">
    <name type="scientific">marine metagenome</name>
    <dbReference type="NCBI Taxonomy" id="408172"/>
    <lineage>
        <taxon>unclassified sequences</taxon>
        <taxon>metagenomes</taxon>
        <taxon>ecological metagenomes</taxon>
    </lineage>
</organism>
<keyword evidence="5" id="KW-0030">Aminoacyl-tRNA synthetase</keyword>
<dbReference type="SUPFAM" id="SSF52374">
    <property type="entry name" value="Nucleotidylyl transferase"/>
    <property type="match status" value="1"/>
</dbReference>
<proteinExistence type="predicted"/>
<dbReference type="Gene3D" id="1.10.10.830">
    <property type="entry name" value="Ile-tRNA synthetase CP2 domain-like"/>
    <property type="match status" value="1"/>
</dbReference>
<evidence type="ECO:0000313" key="7">
    <source>
        <dbReference type="EMBL" id="SVE07666.1"/>
    </source>
</evidence>
<evidence type="ECO:0000256" key="1">
    <source>
        <dbReference type="ARBA" id="ARBA00022598"/>
    </source>
</evidence>
<name>A0A383AIB9_9ZZZZ</name>
<dbReference type="InterPro" id="IPR014729">
    <property type="entry name" value="Rossmann-like_a/b/a_fold"/>
</dbReference>
<evidence type="ECO:0000256" key="5">
    <source>
        <dbReference type="ARBA" id="ARBA00023146"/>
    </source>
</evidence>
<dbReference type="PANTHER" id="PTHR42765">
    <property type="entry name" value="SOLEUCYL-TRNA SYNTHETASE"/>
    <property type="match status" value="1"/>
</dbReference>